<comment type="subcellular location">
    <subcellularLocation>
        <location evidence="5">Cytoplasm</location>
    </subcellularLocation>
</comment>
<evidence type="ECO:0000256" key="1">
    <source>
        <dbReference type="ARBA" id="ARBA00022490"/>
    </source>
</evidence>
<accession>A0A7C3SLP7</accession>
<dbReference type="GO" id="GO:0045947">
    <property type="term" value="P:negative regulation of translational initiation"/>
    <property type="evidence" value="ECO:0007669"/>
    <property type="project" value="UniProtKB-UniRule"/>
</dbReference>
<dbReference type="HAMAP" id="MF_00167">
    <property type="entry name" value="CsrA"/>
    <property type="match status" value="1"/>
</dbReference>
<dbReference type="GO" id="GO:1902208">
    <property type="term" value="P:regulation of bacterial-type flagellum assembly"/>
    <property type="evidence" value="ECO:0007669"/>
    <property type="project" value="UniProtKB-UniRule"/>
</dbReference>
<keyword evidence="5" id="KW-1005">Bacterial flagellum biogenesis</keyword>
<dbReference type="InterPro" id="IPR003751">
    <property type="entry name" value="CsrA"/>
</dbReference>
<dbReference type="NCBIfam" id="NF002469">
    <property type="entry name" value="PRK01712.1"/>
    <property type="match status" value="1"/>
</dbReference>
<comment type="caution">
    <text evidence="6">The sequence shown here is derived from an EMBL/GenBank/DDBJ whole genome shotgun (WGS) entry which is preliminary data.</text>
</comment>
<keyword evidence="2 5" id="KW-0678">Repressor</keyword>
<dbReference type="PANTHER" id="PTHR34984">
    <property type="entry name" value="CARBON STORAGE REGULATOR"/>
    <property type="match status" value="1"/>
</dbReference>
<name>A0A7C3SLP7_9BACT</name>
<dbReference type="Pfam" id="PF02599">
    <property type="entry name" value="CsrA"/>
    <property type="match status" value="1"/>
</dbReference>
<evidence type="ECO:0000256" key="3">
    <source>
        <dbReference type="ARBA" id="ARBA00022845"/>
    </source>
</evidence>
<protein>
    <recommendedName>
        <fullName evidence="5">Translational regulator CsrA</fullName>
    </recommendedName>
</protein>
<dbReference type="GO" id="GO:0006402">
    <property type="term" value="P:mRNA catabolic process"/>
    <property type="evidence" value="ECO:0007669"/>
    <property type="project" value="InterPro"/>
</dbReference>
<dbReference type="GO" id="GO:0006109">
    <property type="term" value="P:regulation of carbohydrate metabolic process"/>
    <property type="evidence" value="ECO:0007669"/>
    <property type="project" value="InterPro"/>
</dbReference>
<comment type="function">
    <text evidence="5">A translational regulator that binds mRNA to regulate translation initiation and/or mRNA stability. Usually binds in the 5'-UTR at or near the Shine-Dalgarno sequence preventing ribosome-binding, thus repressing translation. Its main target seems to be the major flagellin gene, while its function is anatagonized by FliW.</text>
</comment>
<keyword evidence="1 5" id="KW-0963">Cytoplasm</keyword>
<dbReference type="InterPro" id="IPR036107">
    <property type="entry name" value="CsrA_sf"/>
</dbReference>
<dbReference type="Gene3D" id="2.60.40.4380">
    <property type="entry name" value="Translational regulator CsrA"/>
    <property type="match status" value="1"/>
</dbReference>
<keyword evidence="3 5" id="KW-0810">Translation regulation</keyword>
<dbReference type="EMBL" id="DTHB01000053">
    <property type="protein sequence ID" value="HGB15307.1"/>
    <property type="molecule type" value="Genomic_DNA"/>
</dbReference>
<comment type="similarity">
    <text evidence="5">Belongs to the CsrA/RsmA family.</text>
</comment>
<dbReference type="AlphaFoldDB" id="A0A7C3SLP7"/>
<dbReference type="GO" id="GO:0005829">
    <property type="term" value="C:cytosol"/>
    <property type="evidence" value="ECO:0007669"/>
    <property type="project" value="TreeGrafter"/>
</dbReference>
<sequence length="88" mass="10070">MLILTRKLGEGLFIGDDIRVTVIEIRGRQIRLGIEAPSHIVVLREEVYRRVQEENLKAAAVEGNDFERILRLWGKQSRHDSESSENSG</sequence>
<dbReference type="GO" id="GO:0048027">
    <property type="term" value="F:mRNA 5'-UTR binding"/>
    <property type="evidence" value="ECO:0007669"/>
    <property type="project" value="UniProtKB-UniRule"/>
</dbReference>
<dbReference type="FunFam" id="2.60.40.4380:FF:000002">
    <property type="entry name" value="Translational regulator CsrA"/>
    <property type="match status" value="1"/>
</dbReference>
<dbReference type="GO" id="GO:0044781">
    <property type="term" value="P:bacterial-type flagellum organization"/>
    <property type="evidence" value="ECO:0007669"/>
    <property type="project" value="UniProtKB-KW"/>
</dbReference>
<evidence type="ECO:0000256" key="5">
    <source>
        <dbReference type="HAMAP-Rule" id="MF_00167"/>
    </source>
</evidence>
<evidence type="ECO:0000256" key="2">
    <source>
        <dbReference type="ARBA" id="ARBA00022491"/>
    </source>
</evidence>
<gene>
    <name evidence="5 6" type="primary">csrA</name>
    <name evidence="6" type="ORF">ENV62_08745</name>
</gene>
<organism evidence="6">
    <name type="scientific">Desulfobacca acetoxidans</name>
    <dbReference type="NCBI Taxonomy" id="60893"/>
    <lineage>
        <taxon>Bacteria</taxon>
        <taxon>Pseudomonadati</taxon>
        <taxon>Thermodesulfobacteriota</taxon>
        <taxon>Desulfobaccia</taxon>
        <taxon>Desulfobaccales</taxon>
        <taxon>Desulfobaccaceae</taxon>
        <taxon>Desulfobacca</taxon>
    </lineage>
</organism>
<proteinExistence type="inferred from homology"/>
<dbReference type="PANTHER" id="PTHR34984:SF1">
    <property type="entry name" value="CARBON STORAGE REGULATOR"/>
    <property type="match status" value="1"/>
</dbReference>
<dbReference type="NCBIfam" id="TIGR00202">
    <property type="entry name" value="csrA"/>
    <property type="match status" value="1"/>
</dbReference>
<evidence type="ECO:0000256" key="4">
    <source>
        <dbReference type="ARBA" id="ARBA00022884"/>
    </source>
</evidence>
<reference evidence="6" key="1">
    <citation type="journal article" date="2020" name="mSystems">
        <title>Genome- and Community-Level Interaction Insights into Carbon Utilization and Element Cycling Functions of Hydrothermarchaeota in Hydrothermal Sediment.</title>
        <authorList>
            <person name="Zhou Z."/>
            <person name="Liu Y."/>
            <person name="Xu W."/>
            <person name="Pan J."/>
            <person name="Luo Z.H."/>
            <person name="Li M."/>
        </authorList>
    </citation>
    <scope>NUCLEOTIDE SEQUENCE [LARGE SCALE GENOMIC DNA]</scope>
    <source>
        <strain evidence="6">SpSt-776</strain>
    </source>
</reference>
<evidence type="ECO:0000313" key="6">
    <source>
        <dbReference type="EMBL" id="HGB15307.1"/>
    </source>
</evidence>
<comment type="subunit">
    <text evidence="5">Homodimer; the beta-strands of each monomer intercalate to form a hydrophobic core, while the alpha-helices form wings that extend away from the core.</text>
</comment>
<dbReference type="SUPFAM" id="SSF117130">
    <property type="entry name" value="CsrA-like"/>
    <property type="match status" value="1"/>
</dbReference>
<keyword evidence="4 5" id="KW-0694">RNA-binding</keyword>